<gene>
    <name evidence="5" type="ORF">ANCCEY_01893</name>
</gene>
<evidence type="ECO:0000256" key="2">
    <source>
        <dbReference type="SAM" id="Coils"/>
    </source>
</evidence>
<evidence type="ECO:0000256" key="3">
    <source>
        <dbReference type="SAM" id="MobiDB-lite"/>
    </source>
</evidence>
<feature type="coiled-coil region" evidence="2">
    <location>
        <begin position="498"/>
        <end position="598"/>
    </location>
</feature>
<dbReference type="Proteomes" id="UP000054495">
    <property type="component" value="Unassembled WGS sequence"/>
</dbReference>
<dbReference type="GO" id="GO:0032580">
    <property type="term" value="C:Golgi cisterna membrane"/>
    <property type="evidence" value="ECO:0007669"/>
    <property type="project" value="TreeGrafter"/>
</dbReference>
<dbReference type="InterPro" id="IPR043976">
    <property type="entry name" value="GOLGA_cons_dom"/>
</dbReference>
<accession>A0A0D6M9C3</accession>
<dbReference type="GO" id="GO:0005801">
    <property type="term" value="C:cis-Golgi network"/>
    <property type="evidence" value="ECO:0007669"/>
    <property type="project" value="TreeGrafter"/>
</dbReference>
<feature type="compositionally biased region" description="Basic and acidic residues" evidence="3">
    <location>
        <begin position="623"/>
        <end position="648"/>
    </location>
</feature>
<dbReference type="PANTHER" id="PTHR10881:SF46">
    <property type="entry name" value="GOLGIN SUBFAMILY A MEMBER 2"/>
    <property type="match status" value="1"/>
</dbReference>
<dbReference type="PANTHER" id="PTHR10881">
    <property type="entry name" value="GOLGIN SUBFAMILY A MEMBER-RELATED"/>
    <property type="match status" value="1"/>
</dbReference>
<dbReference type="GO" id="GO:0007030">
    <property type="term" value="P:Golgi organization"/>
    <property type="evidence" value="ECO:0007669"/>
    <property type="project" value="TreeGrafter"/>
</dbReference>
<dbReference type="AlphaFoldDB" id="A0A0D6M9C3"/>
<dbReference type="InterPro" id="IPR024858">
    <property type="entry name" value="GOLGA"/>
</dbReference>
<keyword evidence="1 2" id="KW-0175">Coiled coil</keyword>
<evidence type="ECO:0000256" key="1">
    <source>
        <dbReference type="ARBA" id="ARBA00023054"/>
    </source>
</evidence>
<feature type="region of interest" description="Disordered" evidence="3">
    <location>
        <begin position="612"/>
        <end position="648"/>
    </location>
</feature>
<feature type="domain" description="Golgin subfamily A conserved" evidence="4">
    <location>
        <begin position="363"/>
        <end position="595"/>
    </location>
</feature>
<sequence length="679" mass="76274">MSEFHTRADKLAVAKKKLKEFEARRQRESDSSPVPSVASTTDHTGNNGRLSVNSNHSHGAGNRDRHTYTPNLLENGASEQIYRQQPYVVNTADDSMTNSSSHSLSTMNAPPRNLVVEANISNNSSPSSHRAVNGAVTNTVPMNNVYNQHSTLSEMERAQLQHERDAAIAAYDQVSAQLDQLRTHYTQLHAAYSSVTSNGVHSDVDKQVQQLQSALAVLVEEKTAVQAEMRKVKNDLEQERILNESLAVNVKTLQGDESKKMQNRLQECERLLSARSVELDGLRKSEANAQAQLLAVQHERSEAQARLKVIAREKDVLDSQLKQVRKDLHMKEIYLKQLGPHGIVNSVSDENTVKSLHDRIDALQNQVGMLTNERDQMHHNTAELNRHYETCRLEFVSTRDRIQSELSEAVLARDAALMRVKELENDELCQKQSTVCVAGEAQDGSVVSYTEADVNRKVEEAKRVLDAEWQRKFDEEGKVVDSMMREKDQKIFEREQMVSELQMRLRLLEERSAETRASGSDLLSLSEQLQNEKATVSRAVAQNRELKEQLLETEDRLLAVTEEKLQSELARQTAEHQVKELKKRLDELTENGQSLTGSTGSATAASTSLEAVMHPSVSLEPSRSSEDWDGSERDHSESTAETSREREHMLETQLEMANQQIEELFVSVVAASGDEVNVQ</sequence>
<feature type="coiled-coil region" evidence="2">
    <location>
        <begin position="353"/>
        <end position="380"/>
    </location>
</feature>
<feature type="compositionally biased region" description="Polar residues" evidence="3">
    <location>
        <begin position="31"/>
        <end position="57"/>
    </location>
</feature>
<proteinExistence type="predicted"/>
<reference evidence="5 6" key="1">
    <citation type="submission" date="2013-05" db="EMBL/GenBank/DDBJ databases">
        <title>Draft genome of the parasitic nematode Anyclostoma ceylanicum.</title>
        <authorList>
            <person name="Mitreva M."/>
        </authorList>
    </citation>
    <scope>NUCLEOTIDE SEQUENCE [LARGE SCALE GENOMIC DNA]</scope>
</reference>
<feature type="coiled-coil region" evidence="2">
    <location>
        <begin position="208"/>
        <end position="239"/>
    </location>
</feature>
<evidence type="ECO:0000259" key="4">
    <source>
        <dbReference type="Pfam" id="PF15070"/>
    </source>
</evidence>
<name>A0A0D6M9C3_9BILA</name>
<organism evidence="5 6">
    <name type="scientific">Ancylostoma ceylanicum</name>
    <dbReference type="NCBI Taxonomy" id="53326"/>
    <lineage>
        <taxon>Eukaryota</taxon>
        <taxon>Metazoa</taxon>
        <taxon>Ecdysozoa</taxon>
        <taxon>Nematoda</taxon>
        <taxon>Chromadorea</taxon>
        <taxon>Rhabditida</taxon>
        <taxon>Rhabditina</taxon>
        <taxon>Rhabditomorpha</taxon>
        <taxon>Strongyloidea</taxon>
        <taxon>Ancylostomatidae</taxon>
        <taxon>Ancylostomatinae</taxon>
        <taxon>Ancylostoma</taxon>
    </lineage>
</organism>
<dbReference type="GO" id="GO:0000137">
    <property type="term" value="C:Golgi cis cisterna"/>
    <property type="evidence" value="ECO:0007669"/>
    <property type="project" value="TreeGrafter"/>
</dbReference>
<feature type="compositionally biased region" description="Basic and acidic residues" evidence="3">
    <location>
        <begin position="21"/>
        <end position="30"/>
    </location>
</feature>
<evidence type="ECO:0000313" key="5">
    <source>
        <dbReference type="EMBL" id="EPB79036.1"/>
    </source>
</evidence>
<protein>
    <recommendedName>
        <fullName evidence="4">Golgin subfamily A conserved domain-containing protein</fullName>
    </recommendedName>
</protein>
<evidence type="ECO:0000313" key="6">
    <source>
        <dbReference type="Proteomes" id="UP000054495"/>
    </source>
</evidence>
<dbReference type="Pfam" id="PF15070">
    <property type="entry name" value="GOLGA2L5"/>
    <property type="match status" value="1"/>
</dbReference>
<keyword evidence="6" id="KW-1185">Reference proteome</keyword>
<dbReference type="EMBL" id="KE124801">
    <property type="protein sequence ID" value="EPB79036.1"/>
    <property type="molecule type" value="Genomic_DNA"/>
</dbReference>
<feature type="region of interest" description="Disordered" evidence="3">
    <location>
        <begin position="21"/>
        <end position="70"/>
    </location>
</feature>